<accession>A0A0H1BH15</accession>
<evidence type="ECO:0000313" key="3">
    <source>
        <dbReference type="EMBL" id="KLJ10307.1"/>
    </source>
</evidence>
<dbReference type="Pfam" id="PF05327">
    <property type="entry name" value="RRN3"/>
    <property type="match status" value="1"/>
</dbReference>
<dbReference type="PANTHER" id="PTHR12790">
    <property type="entry name" value="TRANSCRIPTION INITIATION FACTOR IA RRN3"/>
    <property type="match status" value="1"/>
</dbReference>
<dbReference type="GO" id="GO:0001042">
    <property type="term" value="F:RNA polymerase I core binding"/>
    <property type="evidence" value="ECO:0007669"/>
    <property type="project" value="TreeGrafter"/>
</dbReference>
<dbReference type="STRING" id="2060906.A0A0H1BH15"/>
<dbReference type="EMBL" id="LDEV01002095">
    <property type="protein sequence ID" value="KLJ10307.1"/>
    <property type="molecule type" value="Genomic_DNA"/>
</dbReference>
<feature type="compositionally biased region" description="Basic and acidic residues" evidence="2">
    <location>
        <begin position="1"/>
        <end position="16"/>
    </location>
</feature>
<feature type="region of interest" description="Disordered" evidence="2">
    <location>
        <begin position="1"/>
        <end position="21"/>
    </location>
</feature>
<dbReference type="GO" id="GO:0006361">
    <property type="term" value="P:transcription initiation at RNA polymerase I promoter"/>
    <property type="evidence" value="ECO:0007669"/>
    <property type="project" value="InterPro"/>
</dbReference>
<name>A0A0H1BH15_9EURO</name>
<feature type="region of interest" description="Disordered" evidence="2">
    <location>
        <begin position="50"/>
        <end position="93"/>
    </location>
</feature>
<feature type="compositionally biased region" description="Acidic residues" evidence="2">
    <location>
        <begin position="76"/>
        <end position="93"/>
    </location>
</feature>
<evidence type="ECO:0000256" key="1">
    <source>
        <dbReference type="ARBA" id="ARBA00010098"/>
    </source>
</evidence>
<evidence type="ECO:0000313" key="4">
    <source>
        <dbReference type="Proteomes" id="UP000053573"/>
    </source>
</evidence>
<protein>
    <submittedName>
        <fullName evidence="3">Uncharacterized protein</fullName>
    </submittedName>
</protein>
<dbReference type="GO" id="GO:0001181">
    <property type="term" value="F:RNA polymerase I general transcription initiation factor activity"/>
    <property type="evidence" value="ECO:0007669"/>
    <property type="project" value="InterPro"/>
</dbReference>
<keyword evidence="4" id="KW-1185">Reference proteome</keyword>
<dbReference type="GO" id="GO:0005634">
    <property type="term" value="C:nucleus"/>
    <property type="evidence" value="ECO:0007669"/>
    <property type="project" value="TreeGrafter"/>
</dbReference>
<comment type="caution">
    <text evidence="3">The sequence shown here is derived from an EMBL/GenBank/DDBJ whole genome shotgun (WGS) entry which is preliminary data.</text>
</comment>
<dbReference type="OrthoDB" id="26970at2759"/>
<dbReference type="Proteomes" id="UP000053573">
    <property type="component" value="Unassembled WGS sequence"/>
</dbReference>
<gene>
    <name evidence="3" type="ORF">EMPG_14314</name>
</gene>
<comment type="similarity">
    <text evidence="1">Belongs to the RRN3 family.</text>
</comment>
<dbReference type="InterPro" id="IPR007991">
    <property type="entry name" value="RNA_pol_I_trans_ini_fac_RRN3"/>
</dbReference>
<sequence length="93" mass="10567">MESRFGHVEREIKADDDMGPQLDAYFPFDPYHLPRSRRWVVDDYLEWRGIPGVDDREDEDEFDDDGTSDGSFTGDEGVDSEAEGETGTGTDED</sequence>
<reference evidence="4" key="1">
    <citation type="journal article" date="2015" name="PLoS Genet.">
        <title>The dynamic genome and transcriptome of the human fungal pathogen Blastomyces and close relative Emmonsia.</title>
        <authorList>
            <person name="Munoz J.F."/>
            <person name="Gauthier G.M."/>
            <person name="Desjardins C.A."/>
            <person name="Gallo J.E."/>
            <person name="Holder J."/>
            <person name="Sullivan T.D."/>
            <person name="Marty A.J."/>
            <person name="Carmen J.C."/>
            <person name="Chen Z."/>
            <person name="Ding L."/>
            <person name="Gujja S."/>
            <person name="Magrini V."/>
            <person name="Misas E."/>
            <person name="Mitreva M."/>
            <person name="Priest M."/>
            <person name="Saif S."/>
            <person name="Whiston E.A."/>
            <person name="Young S."/>
            <person name="Zeng Q."/>
            <person name="Goldman W.E."/>
            <person name="Mardis E.R."/>
            <person name="Taylor J.W."/>
            <person name="McEwen J.G."/>
            <person name="Clay O.K."/>
            <person name="Klein B.S."/>
            <person name="Cuomo C.A."/>
        </authorList>
    </citation>
    <scope>NUCLEOTIDE SEQUENCE [LARGE SCALE GENOMIC DNA]</scope>
    <source>
        <strain evidence="4">UAMH 139</strain>
    </source>
</reference>
<proteinExistence type="inferred from homology"/>
<dbReference type="PANTHER" id="PTHR12790:SF0">
    <property type="entry name" value="RNA POLYMERASE I-SPECIFIC TRANSCRIPTION INITIATION FACTOR RRN3-RELATED"/>
    <property type="match status" value="1"/>
</dbReference>
<dbReference type="AlphaFoldDB" id="A0A0H1BH15"/>
<organism evidence="3 4">
    <name type="scientific">Blastomyces silverae</name>
    <dbReference type="NCBI Taxonomy" id="2060906"/>
    <lineage>
        <taxon>Eukaryota</taxon>
        <taxon>Fungi</taxon>
        <taxon>Dikarya</taxon>
        <taxon>Ascomycota</taxon>
        <taxon>Pezizomycotina</taxon>
        <taxon>Eurotiomycetes</taxon>
        <taxon>Eurotiomycetidae</taxon>
        <taxon>Onygenales</taxon>
        <taxon>Ajellomycetaceae</taxon>
        <taxon>Blastomyces</taxon>
    </lineage>
</organism>
<evidence type="ECO:0000256" key="2">
    <source>
        <dbReference type="SAM" id="MobiDB-lite"/>
    </source>
</evidence>
<feature type="compositionally biased region" description="Acidic residues" evidence="2">
    <location>
        <begin position="55"/>
        <end position="67"/>
    </location>
</feature>